<evidence type="ECO:0000256" key="4">
    <source>
        <dbReference type="ARBA" id="ARBA00021582"/>
    </source>
</evidence>
<keyword evidence="6 9" id="KW-0560">Oxidoreductase</keyword>
<comment type="pathway">
    <text evidence="1 9">Amino-acid biosynthesis; L-serine biosynthesis; L-serine from 3-phospho-D-glycerate: step 1/3.</text>
</comment>
<dbReference type="KEGG" id="cact:HZ995_07085"/>
<dbReference type="Pfam" id="PF00389">
    <property type="entry name" value="2-Hacid_dh"/>
    <property type="match status" value="1"/>
</dbReference>
<comment type="catalytic activity">
    <reaction evidence="8 9">
        <text>(2R)-3-phosphoglycerate + NAD(+) = 3-phosphooxypyruvate + NADH + H(+)</text>
        <dbReference type="Rhea" id="RHEA:12641"/>
        <dbReference type="ChEBI" id="CHEBI:15378"/>
        <dbReference type="ChEBI" id="CHEBI:18110"/>
        <dbReference type="ChEBI" id="CHEBI:57540"/>
        <dbReference type="ChEBI" id="CHEBI:57945"/>
        <dbReference type="ChEBI" id="CHEBI:58272"/>
        <dbReference type="EC" id="1.1.1.95"/>
    </reaction>
</comment>
<dbReference type="InterPro" id="IPR006236">
    <property type="entry name" value="PGDH"/>
</dbReference>
<dbReference type="InterPro" id="IPR029752">
    <property type="entry name" value="D-isomer_DH_CS1"/>
</dbReference>
<dbReference type="PROSITE" id="PS00670">
    <property type="entry name" value="D_2_HYDROXYACID_DH_2"/>
    <property type="match status" value="1"/>
</dbReference>
<dbReference type="Pfam" id="PF19304">
    <property type="entry name" value="PGDH_inter"/>
    <property type="match status" value="1"/>
</dbReference>
<evidence type="ECO:0000259" key="10">
    <source>
        <dbReference type="Pfam" id="PF00389"/>
    </source>
</evidence>
<evidence type="ECO:0000256" key="3">
    <source>
        <dbReference type="ARBA" id="ARBA00013143"/>
    </source>
</evidence>
<sequence>MAPKVLVSDKLSETAVQIFRDRGIDVDFMPELGKDKEKLAEVIGQYDGLAIRSATKVTPTILEAATNLKVVGRAGIGTDNVDKEAASKKGVIVMNTPFGNMITTAEHAIAMMFAVARQIPEASESTHAGKWEKSKFMGVELTNKTLGVIGAGNIGGIVCDRARGLKMKVIAFDPFLSEEKADKMGVEKVELDDLLARADFITLHVPLTDGTRNILSKENLAKTKKGVRIINCARGGLVDEEALAELLKSGHVAGAAFDVFAEEPAKENALFNLPNVVCTPHLGAATTEAQENVALQVAEQMSNYLLTGAVENALNMPSVTAEEAKVMGPWIKLADHLGSFAGQMTDEPIQAINILYDGVAAEMNLAALNCAVVAGIMKKANPDVNMVSAPVVAKERGIKISTTNQDKSGTFQGYIKVTVVTEKRERSVAGTVFSDGKPRFIQIKGINIDAEIGAHMLYTTNRDEPGIIGALGQTMGANGVNIANFTLGRADVGGEAIALLYVDEAVPAEARAALAETDLFTQIKPLQFDVA</sequence>
<evidence type="ECO:0000256" key="2">
    <source>
        <dbReference type="ARBA" id="ARBA00005854"/>
    </source>
</evidence>
<dbReference type="PANTHER" id="PTHR42789:SF1">
    <property type="entry name" value="D-ISOMER SPECIFIC 2-HYDROXYACID DEHYDROGENASE FAMILY PROTEIN (AFU_ORTHOLOGUE AFUA_6G10090)"/>
    <property type="match status" value="1"/>
</dbReference>
<protein>
    <recommendedName>
        <fullName evidence="4 9">D-3-phosphoglycerate dehydrogenase</fullName>
        <ecNumber evidence="3 9">1.1.1.95</ecNumber>
    </recommendedName>
</protein>
<dbReference type="SUPFAM" id="SSF52283">
    <property type="entry name" value="Formate/glycerate dehydrogenase catalytic domain-like"/>
    <property type="match status" value="1"/>
</dbReference>
<evidence type="ECO:0000259" key="11">
    <source>
        <dbReference type="Pfam" id="PF02826"/>
    </source>
</evidence>
<name>A0A975I8P0_9RHOB</name>
<dbReference type="Pfam" id="PF02826">
    <property type="entry name" value="2-Hacid_dh_C"/>
    <property type="match status" value="1"/>
</dbReference>
<dbReference type="InterPro" id="IPR045626">
    <property type="entry name" value="PGDH_ASB_dom"/>
</dbReference>
<dbReference type="EMBL" id="CP060010">
    <property type="protein sequence ID" value="QTN37257.1"/>
    <property type="molecule type" value="Genomic_DNA"/>
</dbReference>
<dbReference type="Gene3D" id="3.40.50.720">
    <property type="entry name" value="NAD(P)-binding Rossmann-like Domain"/>
    <property type="match status" value="2"/>
</dbReference>
<dbReference type="RefSeq" id="WP_209357965.1">
    <property type="nucleotide sequence ID" value="NZ_CP060010.1"/>
</dbReference>
<dbReference type="EC" id="1.1.1.95" evidence="3 9"/>
<evidence type="ECO:0000256" key="5">
    <source>
        <dbReference type="ARBA" id="ARBA00022605"/>
    </source>
</evidence>
<evidence type="ECO:0000256" key="9">
    <source>
        <dbReference type="RuleBase" id="RU363003"/>
    </source>
</evidence>
<evidence type="ECO:0000313" key="14">
    <source>
        <dbReference type="Proteomes" id="UP000665026"/>
    </source>
</evidence>
<dbReference type="CDD" id="cd04902">
    <property type="entry name" value="ACT_3PGDH-xct"/>
    <property type="match status" value="1"/>
</dbReference>
<dbReference type="InterPro" id="IPR006139">
    <property type="entry name" value="D-isomer_2_OHA_DH_cat_dom"/>
</dbReference>
<dbReference type="CDD" id="cd12173">
    <property type="entry name" value="PGDH_4"/>
    <property type="match status" value="1"/>
</dbReference>
<dbReference type="SUPFAM" id="SSF51735">
    <property type="entry name" value="NAD(P)-binding Rossmann-fold domains"/>
    <property type="match status" value="1"/>
</dbReference>
<dbReference type="Gene3D" id="3.30.70.260">
    <property type="match status" value="1"/>
</dbReference>
<dbReference type="Proteomes" id="UP000665026">
    <property type="component" value="Chromosome"/>
</dbReference>
<feature type="domain" description="D-isomer specific 2-hydroxyacid dehydrogenase catalytic" evidence="10">
    <location>
        <begin position="5"/>
        <end position="315"/>
    </location>
</feature>
<evidence type="ECO:0000256" key="1">
    <source>
        <dbReference type="ARBA" id="ARBA00005216"/>
    </source>
</evidence>
<dbReference type="InterPro" id="IPR029009">
    <property type="entry name" value="ASB_dom_sf"/>
</dbReference>
<feature type="domain" description="D-3-phosphoglycerate dehydrogenase ASB" evidence="12">
    <location>
        <begin position="327"/>
        <end position="444"/>
    </location>
</feature>
<accession>A0A975I8P0</accession>
<evidence type="ECO:0000259" key="12">
    <source>
        <dbReference type="Pfam" id="PF19304"/>
    </source>
</evidence>
<dbReference type="GO" id="GO:0004617">
    <property type="term" value="F:phosphoglycerate dehydrogenase activity"/>
    <property type="evidence" value="ECO:0007669"/>
    <property type="project" value="UniProtKB-UniRule"/>
</dbReference>
<dbReference type="InterPro" id="IPR045865">
    <property type="entry name" value="ACT-like_dom_sf"/>
</dbReference>
<dbReference type="SUPFAM" id="SSF55021">
    <property type="entry name" value="ACT-like"/>
    <property type="match status" value="1"/>
</dbReference>
<dbReference type="InterPro" id="IPR006140">
    <property type="entry name" value="D-isomer_DH_NAD-bd"/>
</dbReference>
<dbReference type="InterPro" id="IPR029753">
    <property type="entry name" value="D-isomer_DH_CS"/>
</dbReference>
<dbReference type="InterPro" id="IPR050857">
    <property type="entry name" value="D-2-hydroxyacid_DH"/>
</dbReference>
<comment type="similarity">
    <text evidence="2 9">Belongs to the D-isomer specific 2-hydroxyacid dehydrogenase family.</text>
</comment>
<dbReference type="FunFam" id="3.40.50.720:FF:000021">
    <property type="entry name" value="D-3-phosphoglycerate dehydrogenase"/>
    <property type="match status" value="1"/>
</dbReference>
<dbReference type="SUPFAM" id="SSF143548">
    <property type="entry name" value="Serine metabolism enzymes domain"/>
    <property type="match status" value="1"/>
</dbReference>
<keyword evidence="9" id="KW-0718">Serine biosynthesis</keyword>
<gene>
    <name evidence="13" type="ORF">HZ995_07085</name>
</gene>
<dbReference type="PANTHER" id="PTHR42789">
    <property type="entry name" value="D-ISOMER SPECIFIC 2-HYDROXYACID DEHYDROGENASE FAMILY PROTEIN (AFU_ORTHOLOGUE AFUA_6G10090)"/>
    <property type="match status" value="1"/>
</dbReference>
<evidence type="ECO:0000313" key="13">
    <source>
        <dbReference type="EMBL" id="QTN37257.1"/>
    </source>
</evidence>
<dbReference type="AlphaFoldDB" id="A0A975I8P0"/>
<feature type="domain" description="D-isomer specific 2-hydroxyacid dehydrogenase NAD-binding" evidence="11">
    <location>
        <begin position="109"/>
        <end position="283"/>
    </location>
</feature>
<organism evidence="13 14">
    <name type="scientific">Cognatishimia activa</name>
    <dbReference type="NCBI Taxonomy" id="1715691"/>
    <lineage>
        <taxon>Bacteria</taxon>
        <taxon>Pseudomonadati</taxon>
        <taxon>Pseudomonadota</taxon>
        <taxon>Alphaproteobacteria</taxon>
        <taxon>Rhodobacterales</taxon>
        <taxon>Paracoccaceae</taxon>
        <taxon>Cognatishimia</taxon>
    </lineage>
</organism>
<dbReference type="PROSITE" id="PS00671">
    <property type="entry name" value="D_2_HYDROXYACID_DH_3"/>
    <property type="match status" value="1"/>
</dbReference>
<evidence type="ECO:0000256" key="6">
    <source>
        <dbReference type="ARBA" id="ARBA00023002"/>
    </source>
</evidence>
<evidence type="ECO:0000256" key="8">
    <source>
        <dbReference type="ARBA" id="ARBA00048731"/>
    </source>
</evidence>
<evidence type="ECO:0000256" key="7">
    <source>
        <dbReference type="ARBA" id="ARBA00023027"/>
    </source>
</evidence>
<dbReference type="Gene3D" id="3.30.1330.90">
    <property type="entry name" value="D-3-phosphoglycerate dehydrogenase, domain 3"/>
    <property type="match status" value="1"/>
</dbReference>
<keyword evidence="5 9" id="KW-0028">Amino-acid biosynthesis</keyword>
<keyword evidence="7 9" id="KW-0520">NAD</keyword>
<dbReference type="GO" id="GO:0006564">
    <property type="term" value="P:L-serine biosynthetic process"/>
    <property type="evidence" value="ECO:0007669"/>
    <property type="project" value="UniProtKB-UniRule"/>
</dbReference>
<dbReference type="InterPro" id="IPR036291">
    <property type="entry name" value="NAD(P)-bd_dom_sf"/>
</dbReference>
<reference evidence="13" key="1">
    <citation type="submission" date="2020-07" db="EMBL/GenBank/DDBJ databases">
        <title>Genome sequences of bacteria associated with the marine, planktonic diatom Thalassiosira profunda strain ECT2AJA-044.</title>
        <authorList>
            <person name="Gargas C.B."/>
            <person name="Roberts W.R."/>
            <person name="Alverson A.J."/>
        </authorList>
    </citation>
    <scope>NUCLEOTIDE SEQUENCE</scope>
    <source>
        <strain evidence="13">ECT2AJA-044</strain>
    </source>
</reference>
<dbReference type="PROSITE" id="PS00065">
    <property type="entry name" value="D_2_HYDROXYACID_DH_1"/>
    <property type="match status" value="1"/>
</dbReference>
<dbReference type="NCBIfam" id="TIGR01327">
    <property type="entry name" value="PGDH"/>
    <property type="match status" value="1"/>
</dbReference>
<proteinExistence type="inferred from homology"/>
<dbReference type="GO" id="GO:0051287">
    <property type="term" value="F:NAD binding"/>
    <property type="evidence" value="ECO:0007669"/>
    <property type="project" value="UniProtKB-UniRule"/>
</dbReference>